<dbReference type="PANTHER" id="PTHR13326">
    <property type="entry name" value="TRNA PSEUDOURIDINE SYNTHASE D"/>
    <property type="match status" value="1"/>
</dbReference>
<evidence type="ECO:0000313" key="7">
    <source>
        <dbReference type="Proteomes" id="UP001479436"/>
    </source>
</evidence>
<evidence type="ECO:0000256" key="2">
    <source>
        <dbReference type="ARBA" id="ARBA00022694"/>
    </source>
</evidence>
<evidence type="ECO:0000256" key="1">
    <source>
        <dbReference type="ARBA" id="ARBA00007953"/>
    </source>
</evidence>
<keyword evidence="3 6" id="KW-0413">Isomerase</keyword>
<feature type="domain" description="TRUD" evidence="5">
    <location>
        <begin position="312"/>
        <end position="546"/>
    </location>
</feature>
<feature type="compositionally biased region" description="Polar residues" evidence="4">
    <location>
        <begin position="16"/>
        <end position="29"/>
    </location>
</feature>
<reference evidence="6 7" key="1">
    <citation type="submission" date="2023-04" db="EMBL/GenBank/DDBJ databases">
        <title>Genome of Basidiobolus ranarum AG-B5.</title>
        <authorList>
            <person name="Stajich J.E."/>
            <person name="Carter-House D."/>
            <person name="Gryganskyi A."/>
        </authorList>
    </citation>
    <scope>NUCLEOTIDE SEQUENCE [LARGE SCALE GENOMIC DNA]</scope>
    <source>
        <strain evidence="6 7">AG-B5</strain>
    </source>
</reference>
<proteinExistence type="inferred from homology"/>
<name>A0ABR2W979_9FUNG</name>
<dbReference type="InterPro" id="IPR020119">
    <property type="entry name" value="PsdUridine_synth_TruD_CS"/>
</dbReference>
<dbReference type="InterPro" id="IPR042214">
    <property type="entry name" value="TruD_catalytic"/>
</dbReference>
<accession>A0ABR2W979</accession>
<organism evidence="6 7">
    <name type="scientific">Basidiobolus ranarum</name>
    <dbReference type="NCBI Taxonomy" id="34480"/>
    <lineage>
        <taxon>Eukaryota</taxon>
        <taxon>Fungi</taxon>
        <taxon>Fungi incertae sedis</taxon>
        <taxon>Zoopagomycota</taxon>
        <taxon>Entomophthoromycotina</taxon>
        <taxon>Basidiobolomycetes</taxon>
        <taxon>Basidiobolales</taxon>
        <taxon>Basidiobolaceae</taxon>
        <taxon>Basidiobolus</taxon>
    </lineage>
</organism>
<evidence type="ECO:0000259" key="5">
    <source>
        <dbReference type="PROSITE" id="PS50984"/>
    </source>
</evidence>
<comment type="similarity">
    <text evidence="1">Belongs to the pseudouridine synthase TruD family.</text>
</comment>
<evidence type="ECO:0000256" key="3">
    <source>
        <dbReference type="ARBA" id="ARBA00023235"/>
    </source>
</evidence>
<dbReference type="EMBL" id="JASJQH010006913">
    <property type="protein sequence ID" value="KAK9727684.1"/>
    <property type="molecule type" value="Genomic_DNA"/>
</dbReference>
<keyword evidence="2" id="KW-0819">tRNA processing</keyword>
<feature type="region of interest" description="Disordered" evidence="4">
    <location>
        <begin position="1"/>
        <end position="29"/>
    </location>
</feature>
<dbReference type="PROSITE" id="PS50984">
    <property type="entry name" value="TRUD"/>
    <property type="match status" value="1"/>
</dbReference>
<dbReference type="NCBIfam" id="TIGR00094">
    <property type="entry name" value="tRNA_TruD_broad"/>
    <property type="match status" value="1"/>
</dbReference>
<dbReference type="Pfam" id="PF01142">
    <property type="entry name" value="TruD"/>
    <property type="match status" value="1"/>
</dbReference>
<dbReference type="GO" id="GO:0160150">
    <property type="term" value="F:tRNA pseudouridine(13) synthase activity"/>
    <property type="evidence" value="ECO:0007669"/>
    <property type="project" value="UniProtKB-EC"/>
</dbReference>
<evidence type="ECO:0000256" key="4">
    <source>
        <dbReference type="SAM" id="MobiDB-lite"/>
    </source>
</evidence>
<comment type="caution">
    <text evidence="6">The sequence shown here is derived from an EMBL/GenBank/DDBJ whole genome shotgun (WGS) entry which is preliminary data.</text>
</comment>
<dbReference type="InterPro" id="IPR020103">
    <property type="entry name" value="PsdUridine_synth_cat_dom_sf"/>
</dbReference>
<protein>
    <submittedName>
        <fullName evidence="6">Multisubstrate pseudouridine synthase 7</fullName>
        <ecNumber evidence="6">5.4.99.27</ecNumber>
    </submittedName>
</protein>
<dbReference type="CDD" id="cd02576">
    <property type="entry name" value="PseudoU_synth_ScPUS7"/>
    <property type="match status" value="1"/>
</dbReference>
<sequence>MSSPPSKRIKIEAEPEQTSTDGVNNQATPVTTWGEKSVGISEYVNASIPGFSAIIKQRYSDFLVNEIDLEGKVLHLNDFSLPTSTPLEPPKEEVPLLSLEESISNLSDILGDANAPQEIQKLLETKGTEPPFVLIDVIDDKEKRTEIHRFFRNAFDRKLITEASEGRIKVRYVAEGIDKRDKKFQRKRNDWNISEGDFCRFILHKENKDTMEAVNMLSKIMKMSSKIFSYAGTKDKRGVTVQWVTGYHVKAERLAGLNKRLRGMQLGNFGYCKEKLDLGDLKGNHFSIVLRDVVVESEEIIDKAVTTIKDQGFINYFGMQRFGSSGAPTHTIGKALLLGQWEQAVNLILMPREGEKGDIAEARKEWAQNQDAKKALEIFPRKCVAETHVLSTFAKSGQNRDFLGAIKMIPRNLRMMYVHAYQSYVWNHMVSQRIQRFGCDKPVVGDLVVVNDSELKEIEEIDADENMEDEVSRTVSVKVLSADDLSQYTIYDVVLPMPGFDVQYPEHEIGIKYHELMTQDGLDPKDMRRNVKEFSLPGSYRKFMSKPENVTWKTMRYTDPEATLSQSDLDVLAGVPEPTGEPDGERLALRVSFSLNSSQYATMALREILKTETTGSFHLALSQKNSQAVQ</sequence>
<dbReference type="Gene3D" id="3.30.2350.20">
    <property type="entry name" value="TruD, catalytic domain"/>
    <property type="match status" value="2"/>
</dbReference>
<dbReference type="PIRSF" id="PIRSF037016">
    <property type="entry name" value="Pseudouridin_synth_euk_prd"/>
    <property type="match status" value="1"/>
</dbReference>
<dbReference type="PANTHER" id="PTHR13326:SF21">
    <property type="entry name" value="PSEUDOURIDYLATE SYNTHASE PUS7L"/>
    <property type="match status" value="1"/>
</dbReference>
<evidence type="ECO:0000313" key="6">
    <source>
        <dbReference type="EMBL" id="KAK9727684.1"/>
    </source>
</evidence>
<dbReference type="Proteomes" id="UP001479436">
    <property type="component" value="Unassembled WGS sequence"/>
</dbReference>
<dbReference type="InterPro" id="IPR001656">
    <property type="entry name" value="PsdUridine_synth_TruD"/>
</dbReference>
<dbReference type="InterPro" id="IPR011760">
    <property type="entry name" value="PsdUridine_synth_TruD_insert"/>
</dbReference>
<dbReference type="SUPFAM" id="SSF55120">
    <property type="entry name" value="Pseudouridine synthase"/>
    <property type="match status" value="1"/>
</dbReference>
<dbReference type="EC" id="5.4.99.27" evidence="6"/>
<dbReference type="PROSITE" id="PS01268">
    <property type="entry name" value="UPF0024"/>
    <property type="match status" value="1"/>
</dbReference>
<dbReference type="HAMAP" id="MF_01082">
    <property type="entry name" value="TruD"/>
    <property type="match status" value="1"/>
</dbReference>
<gene>
    <name evidence="6" type="primary">PUS7_1</name>
    <name evidence="6" type="ORF">K7432_001618</name>
</gene>
<keyword evidence="7" id="KW-1185">Reference proteome</keyword>